<feature type="region of interest" description="Disordered" evidence="1">
    <location>
        <begin position="1"/>
        <end position="257"/>
    </location>
</feature>
<evidence type="ECO:0000256" key="1">
    <source>
        <dbReference type="SAM" id="MobiDB-lite"/>
    </source>
</evidence>
<accession>A0A1H2TET5</accession>
<gene>
    <name evidence="2" type="ORF">SAMN05444336_101972</name>
</gene>
<name>A0A1H2TET5_9RHOB</name>
<sequence>MRSLSGRRQAGAPRRRSRGWPAGARGALRRSRGRQGSLDRRPGSRGGGRVRRARVPAGCPPREAPAPAARAREGNPAGISHDTRASRPRRPRISRQPHRDIRPSGPGPPPRAGTRPRAPAQVGRAGATALEGRRGRRGDDGGDGGTERGLDLASDLRRTFAVPIVADDRPCRKGGSAIAGASGRPLSRGPSLRRQPFRSPPSPKRRRRPRACATRRGRARDAGATWTRRRPPRDAGDAGGAGGGCGAADASPPVTSC</sequence>
<feature type="compositionally biased region" description="Gly residues" evidence="1">
    <location>
        <begin position="237"/>
        <end position="246"/>
    </location>
</feature>
<feature type="compositionally biased region" description="Basic residues" evidence="1">
    <location>
        <begin position="86"/>
        <end position="96"/>
    </location>
</feature>
<dbReference type="EMBL" id="FNMZ01000001">
    <property type="protein sequence ID" value="SDW42392.1"/>
    <property type="molecule type" value="Genomic_DNA"/>
</dbReference>
<proteinExistence type="predicted"/>
<evidence type="ECO:0000313" key="3">
    <source>
        <dbReference type="Proteomes" id="UP000199118"/>
    </source>
</evidence>
<feature type="compositionally biased region" description="Basic residues" evidence="1">
    <location>
        <begin position="203"/>
        <end position="218"/>
    </location>
</feature>
<dbReference type="STRING" id="356660.SAMN05444336_101972"/>
<evidence type="ECO:0000313" key="2">
    <source>
        <dbReference type="EMBL" id="SDW42392.1"/>
    </source>
</evidence>
<organism evidence="2 3">
    <name type="scientific">Albimonas donghaensis</name>
    <dbReference type="NCBI Taxonomy" id="356660"/>
    <lineage>
        <taxon>Bacteria</taxon>
        <taxon>Pseudomonadati</taxon>
        <taxon>Pseudomonadota</taxon>
        <taxon>Alphaproteobacteria</taxon>
        <taxon>Rhodobacterales</taxon>
        <taxon>Paracoccaceae</taxon>
        <taxon>Albimonas</taxon>
    </lineage>
</organism>
<feature type="compositionally biased region" description="Basic and acidic residues" evidence="1">
    <location>
        <begin position="131"/>
        <end position="158"/>
    </location>
</feature>
<reference evidence="2 3" key="1">
    <citation type="submission" date="2016-10" db="EMBL/GenBank/DDBJ databases">
        <authorList>
            <person name="de Groot N.N."/>
        </authorList>
    </citation>
    <scope>NUCLEOTIDE SEQUENCE [LARGE SCALE GENOMIC DNA]</scope>
    <source>
        <strain evidence="2 3">DSM 17890</strain>
    </source>
</reference>
<feature type="compositionally biased region" description="Low complexity" evidence="1">
    <location>
        <begin position="65"/>
        <end position="78"/>
    </location>
</feature>
<protein>
    <submittedName>
        <fullName evidence="2">Uncharacterized protein</fullName>
    </submittedName>
</protein>
<feature type="compositionally biased region" description="Low complexity" evidence="1">
    <location>
        <begin position="1"/>
        <end position="12"/>
    </location>
</feature>
<dbReference type="AlphaFoldDB" id="A0A1H2TET5"/>
<dbReference type="Proteomes" id="UP000199118">
    <property type="component" value="Unassembled WGS sequence"/>
</dbReference>
<keyword evidence="3" id="KW-1185">Reference proteome</keyword>